<protein>
    <submittedName>
        <fullName evidence="2">Putative encoded protein</fullName>
    </submittedName>
</protein>
<geneLocation type="chloroplast" evidence="2"/>
<evidence type="ECO:0000256" key="1">
    <source>
        <dbReference type="SAM" id="MobiDB-lite"/>
    </source>
</evidence>
<feature type="compositionally biased region" description="Low complexity" evidence="1">
    <location>
        <begin position="33"/>
        <end position="64"/>
    </location>
</feature>
<organism evidence="2">
    <name type="scientific">Dunaliella salina</name>
    <name type="common">Green alga</name>
    <name type="synonym">Protococcus salinus</name>
    <dbReference type="NCBI Taxonomy" id="3046"/>
    <lineage>
        <taxon>Eukaryota</taxon>
        <taxon>Viridiplantae</taxon>
        <taxon>Chlorophyta</taxon>
        <taxon>core chlorophytes</taxon>
        <taxon>Chlorophyceae</taxon>
        <taxon>CS clade</taxon>
        <taxon>Chlamydomonadales</taxon>
        <taxon>Dunaliellaceae</taxon>
        <taxon>Dunaliella</taxon>
    </lineage>
</organism>
<proteinExistence type="predicted"/>
<keyword evidence="2" id="KW-0934">Plastid</keyword>
<dbReference type="EMBL" id="KX530454">
    <property type="protein sequence ID" value="AOH77108.1"/>
    <property type="molecule type" value="Genomic_DNA"/>
</dbReference>
<dbReference type="AlphaFoldDB" id="A0A1C8XRJ3"/>
<keyword evidence="2" id="KW-0150">Chloroplast</keyword>
<evidence type="ECO:0000313" key="2">
    <source>
        <dbReference type="EMBL" id="AOH77108.1"/>
    </source>
</evidence>
<accession>A0A1C8XRJ3</accession>
<gene>
    <name evidence="2" type="primary">orf119</name>
</gene>
<feature type="region of interest" description="Disordered" evidence="1">
    <location>
        <begin position="1"/>
        <end position="119"/>
    </location>
</feature>
<reference evidence="2" key="1">
    <citation type="submission" date="2016-07" db="EMBL/GenBank/DDBJ databases">
        <title>The complete chloroplast genome of Dunaliella salina strain SQ.</title>
        <authorList>
            <person name="Lopez H."/>
            <person name="Magdaleno D.A."/>
            <person name="Stephano J.L."/>
        </authorList>
    </citation>
    <scope>NUCLEOTIDE SEQUENCE</scope>
    <source>
        <strain evidence="2">SQ</strain>
    </source>
</reference>
<name>A0A1C8XRJ3_DUNSA</name>
<sequence>MVGSDNSTVGIDKASSPSAFILFGTEPARKGRPSGSKNKSPKSSPTGSPSTSAKSSPSVSSKSNHTASRAGSPSLEAQEPVGKNQRFFPQDKTTKLFCPPTKYLTPPLAPNYPSEAKLQ</sequence>